<feature type="region of interest" description="Disordered" evidence="1">
    <location>
        <begin position="55"/>
        <end position="82"/>
    </location>
</feature>
<protein>
    <submittedName>
        <fullName evidence="2">Uncharacterized protein</fullName>
    </submittedName>
</protein>
<evidence type="ECO:0000313" key="3">
    <source>
        <dbReference type="Proteomes" id="UP001066276"/>
    </source>
</evidence>
<dbReference type="EMBL" id="JANPWB010000008">
    <property type="protein sequence ID" value="KAJ1163888.1"/>
    <property type="molecule type" value="Genomic_DNA"/>
</dbReference>
<evidence type="ECO:0000313" key="2">
    <source>
        <dbReference type="EMBL" id="KAJ1163888.1"/>
    </source>
</evidence>
<comment type="caution">
    <text evidence="2">The sequence shown here is derived from an EMBL/GenBank/DDBJ whole genome shotgun (WGS) entry which is preliminary data.</text>
</comment>
<reference evidence="2" key="1">
    <citation type="journal article" date="2022" name="bioRxiv">
        <title>Sequencing and chromosome-scale assembly of the giantPleurodeles waltlgenome.</title>
        <authorList>
            <person name="Brown T."/>
            <person name="Elewa A."/>
            <person name="Iarovenko S."/>
            <person name="Subramanian E."/>
            <person name="Araus A.J."/>
            <person name="Petzold A."/>
            <person name="Susuki M."/>
            <person name="Suzuki K.-i.T."/>
            <person name="Hayashi T."/>
            <person name="Toyoda A."/>
            <person name="Oliveira C."/>
            <person name="Osipova E."/>
            <person name="Leigh N.D."/>
            <person name="Simon A."/>
            <person name="Yun M.H."/>
        </authorList>
    </citation>
    <scope>NUCLEOTIDE SEQUENCE</scope>
    <source>
        <strain evidence="2">20211129_DDA</strain>
        <tissue evidence="2">Liver</tissue>
    </source>
</reference>
<proteinExistence type="predicted"/>
<name>A0AAV7SII2_PLEWA</name>
<dbReference type="AlphaFoldDB" id="A0AAV7SII2"/>
<sequence>MDSPDRHTPEPEQRSPTSREESTQRLREVENLTQCLPDRRSPCDFVLAAPEIYASSPECLKTPQPEEDSLPSAGNRRTTVPA</sequence>
<organism evidence="2 3">
    <name type="scientific">Pleurodeles waltl</name>
    <name type="common">Iberian ribbed newt</name>
    <dbReference type="NCBI Taxonomy" id="8319"/>
    <lineage>
        <taxon>Eukaryota</taxon>
        <taxon>Metazoa</taxon>
        <taxon>Chordata</taxon>
        <taxon>Craniata</taxon>
        <taxon>Vertebrata</taxon>
        <taxon>Euteleostomi</taxon>
        <taxon>Amphibia</taxon>
        <taxon>Batrachia</taxon>
        <taxon>Caudata</taxon>
        <taxon>Salamandroidea</taxon>
        <taxon>Salamandridae</taxon>
        <taxon>Pleurodelinae</taxon>
        <taxon>Pleurodeles</taxon>
    </lineage>
</organism>
<accession>A0AAV7SII2</accession>
<evidence type="ECO:0000256" key="1">
    <source>
        <dbReference type="SAM" id="MobiDB-lite"/>
    </source>
</evidence>
<dbReference type="Proteomes" id="UP001066276">
    <property type="component" value="Chromosome 4_2"/>
</dbReference>
<feature type="region of interest" description="Disordered" evidence="1">
    <location>
        <begin position="1"/>
        <end position="26"/>
    </location>
</feature>
<keyword evidence="3" id="KW-1185">Reference proteome</keyword>
<gene>
    <name evidence="2" type="ORF">NDU88_004340</name>
</gene>